<feature type="compositionally biased region" description="Basic and acidic residues" evidence="6">
    <location>
        <begin position="73"/>
        <end position="91"/>
    </location>
</feature>
<dbReference type="Pfam" id="PF02115">
    <property type="entry name" value="Rho_GDI"/>
    <property type="match status" value="1"/>
</dbReference>
<dbReference type="FunFam" id="2.70.50.30:FF:000001">
    <property type="entry name" value="Rho GDP-dissociation inhibitor 1"/>
    <property type="match status" value="1"/>
</dbReference>
<dbReference type="EMBL" id="QZAV01000207">
    <property type="protein sequence ID" value="THX35216.1"/>
    <property type="molecule type" value="Genomic_DNA"/>
</dbReference>
<evidence type="ECO:0000256" key="5">
    <source>
        <dbReference type="ARBA" id="ARBA00071407"/>
    </source>
</evidence>
<comment type="caution">
    <text evidence="7">The sequence shown here is derived from an EMBL/GenBank/DDBJ whole genome shotgun (WGS) entry which is preliminary data.</text>
</comment>
<dbReference type="AlphaFoldDB" id="A0A4S9ELG7"/>
<dbReference type="PANTHER" id="PTHR10980">
    <property type="entry name" value="RHO GDP-DISSOCIATION INHIBITOR"/>
    <property type="match status" value="1"/>
</dbReference>
<gene>
    <name evidence="7" type="ORF">D6D10_07339</name>
</gene>
<evidence type="ECO:0000313" key="8">
    <source>
        <dbReference type="Proteomes" id="UP000308953"/>
    </source>
</evidence>
<dbReference type="GO" id="GO:0007266">
    <property type="term" value="P:Rho protein signal transduction"/>
    <property type="evidence" value="ECO:0007669"/>
    <property type="project" value="InterPro"/>
</dbReference>
<evidence type="ECO:0000256" key="3">
    <source>
        <dbReference type="ARBA" id="ARBA00022490"/>
    </source>
</evidence>
<reference evidence="7 8" key="1">
    <citation type="submission" date="2018-10" db="EMBL/GenBank/DDBJ databases">
        <title>Fifty Aureobasidium pullulans genomes reveal a recombining polyextremotolerant generalist.</title>
        <authorList>
            <person name="Gostincar C."/>
            <person name="Turk M."/>
            <person name="Zajc J."/>
            <person name="Gunde-Cimerman N."/>
        </authorList>
    </citation>
    <scope>NUCLEOTIDE SEQUENCE [LARGE SCALE GENOMIC DNA]</scope>
    <source>
        <strain evidence="7 8">EXF-9785</strain>
    </source>
</reference>
<organism evidence="7 8">
    <name type="scientific">Aureobasidium pullulans</name>
    <name type="common">Black yeast</name>
    <name type="synonym">Pullularia pullulans</name>
    <dbReference type="NCBI Taxonomy" id="5580"/>
    <lineage>
        <taxon>Eukaryota</taxon>
        <taxon>Fungi</taxon>
        <taxon>Dikarya</taxon>
        <taxon>Ascomycota</taxon>
        <taxon>Pezizomycotina</taxon>
        <taxon>Dothideomycetes</taxon>
        <taxon>Dothideomycetidae</taxon>
        <taxon>Dothideales</taxon>
        <taxon>Saccotheciaceae</taxon>
        <taxon>Aureobasidium</taxon>
    </lineage>
</organism>
<dbReference type="SUPFAM" id="SSF81296">
    <property type="entry name" value="E set domains"/>
    <property type="match status" value="1"/>
</dbReference>
<feature type="compositionally biased region" description="Basic and acidic residues" evidence="6">
    <location>
        <begin position="378"/>
        <end position="390"/>
    </location>
</feature>
<feature type="compositionally biased region" description="Polar residues" evidence="6">
    <location>
        <begin position="396"/>
        <end position="410"/>
    </location>
</feature>
<name>A0A4S9ELG7_AURPU</name>
<feature type="compositionally biased region" description="Basic and acidic residues" evidence="6">
    <location>
        <begin position="416"/>
        <end position="425"/>
    </location>
</feature>
<accession>A0A4S9ELG7</accession>
<evidence type="ECO:0000256" key="2">
    <source>
        <dbReference type="ARBA" id="ARBA00009758"/>
    </source>
</evidence>
<evidence type="ECO:0000256" key="6">
    <source>
        <dbReference type="SAM" id="MobiDB-lite"/>
    </source>
</evidence>
<evidence type="ECO:0000313" key="7">
    <source>
        <dbReference type="EMBL" id="THX35216.1"/>
    </source>
</evidence>
<dbReference type="InterPro" id="IPR000406">
    <property type="entry name" value="Rho_GDI"/>
</dbReference>
<evidence type="ECO:0000256" key="1">
    <source>
        <dbReference type="ARBA" id="ARBA00004496"/>
    </source>
</evidence>
<evidence type="ECO:0000256" key="4">
    <source>
        <dbReference type="ARBA" id="ARBA00054143"/>
    </source>
</evidence>
<protein>
    <recommendedName>
        <fullName evidence="5">Rho GDP-dissociation inhibitor</fullName>
    </recommendedName>
</protein>
<dbReference type="Proteomes" id="UP000308953">
    <property type="component" value="Unassembled WGS sequence"/>
</dbReference>
<dbReference type="GO" id="GO:0005094">
    <property type="term" value="F:Rho GDP-dissociation inhibitor activity"/>
    <property type="evidence" value="ECO:0007669"/>
    <property type="project" value="InterPro"/>
</dbReference>
<feature type="compositionally biased region" description="Basic and acidic residues" evidence="6">
    <location>
        <begin position="1"/>
        <end position="14"/>
    </location>
</feature>
<dbReference type="InterPro" id="IPR024792">
    <property type="entry name" value="RhoGDI_dom_sf"/>
</dbReference>
<feature type="region of interest" description="Disordered" evidence="6">
    <location>
        <begin position="1"/>
        <end position="136"/>
    </location>
</feature>
<feature type="compositionally biased region" description="Basic and acidic residues" evidence="6">
    <location>
        <begin position="37"/>
        <end position="49"/>
    </location>
</feature>
<comment type="subcellular location">
    <subcellularLocation>
        <location evidence="1">Cytoplasm</location>
    </subcellularLocation>
</comment>
<dbReference type="Gene3D" id="2.70.50.30">
    <property type="entry name" value="Coagulation Factor XIII, subunit A, domain 1"/>
    <property type="match status" value="1"/>
</dbReference>
<dbReference type="PANTHER" id="PTHR10980:SF3">
    <property type="entry name" value="LD16419P"/>
    <property type="match status" value="1"/>
</dbReference>
<dbReference type="GO" id="GO:0005829">
    <property type="term" value="C:cytosol"/>
    <property type="evidence" value="ECO:0007669"/>
    <property type="project" value="TreeGrafter"/>
</dbReference>
<comment type="function">
    <text evidence="4">Regulates the GDP/GTP exchange reaction of the Rho proteins by inhibiting the dissociation of GDP from them, and the subsequent binding of GTP to them.</text>
</comment>
<proteinExistence type="inferred from homology"/>
<dbReference type="InterPro" id="IPR014756">
    <property type="entry name" value="Ig_E-set"/>
</dbReference>
<dbReference type="GO" id="GO:0016020">
    <property type="term" value="C:membrane"/>
    <property type="evidence" value="ECO:0007669"/>
    <property type="project" value="TreeGrafter"/>
</dbReference>
<sequence length="616" mass="70517">MSGATDFHEDELRPETTAGFKVGEKKTLEEYQQLGAGHHEVLEEDDRNHRNSSGAYTASSSRRSSNRRQPWIDARKLSDEQKKQHINAEKQRRARRSSVRVALENTVDLFSKPPSKNSSRATSRDEEGPPPVFVRAMSGDEEFRPSRRTVLNDRRRSLVHGLHTLHKHDSIMGSHDKGVLSKYSGGRDRDSKIPRKESYVRSSVPNALLPSSEKDRTWARQVLRYYSATMDASHCDVFTWHALERKDDPVHLVICHGEMVFMDQYGKELPGQPTIPHQLEAIHRRGLLQPDYEEYEVPLTRIPTRQVEEETAEHFRAVLERHGSELLALPTTVQVGWWLHNSPVYRVKYREAELWMTIDGRNMPNRPAISEQIKHVREKTEEVMKGDDSSGKSGRISPTDTRSCHDQGTPNIRPPTEQDKQDLRKQTKSRGKTGFNRFLLSIADYFAKRTDQNDESLRKWKESLGIGSGTTIGDASDPRKVIIVSLGLEVEGRPDIIIDLSSPGALESLKSKPFTIKEGATFRMKARFRVQHQILSGMKYVQVVKRMGISNKMQEMIGSYSPNTTDKPEYEKKFEAETAPSGMMARGHYNAVSKFIDDDEQTHLKFEWSFDIKKDW</sequence>
<feature type="region of interest" description="Disordered" evidence="6">
    <location>
        <begin position="169"/>
        <end position="199"/>
    </location>
</feature>
<feature type="compositionally biased region" description="Low complexity" evidence="6">
    <location>
        <begin position="51"/>
        <end position="63"/>
    </location>
</feature>
<comment type="similarity">
    <text evidence="2">Belongs to the Rho GDI family.</text>
</comment>
<keyword evidence="3" id="KW-0963">Cytoplasm</keyword>
<feature type="region of interest" description="Disordered" evidence="6">
    <location>
        <begin position="378"/>
        <end position="428"/>
    </location>
</feature>